<protein>
    <submittedName>
        <fullName evidence="2">Uncharacterized protein</fullName>
    </submittedName>
</protein>
<evidence type="ECO:0000313" key="2">
    <source>
        <dbReference type="EMBL" id="QDT04518.1"/>
    </source>
</evidence>
<feature type="compositionally biased region" description="Low complexity" evidence="1">
    <location>
        <begin position="291"/>
        <end position="311"/>
    </location>
</feature>
<evidence type="ECO:0000256" key="1">
    <source>
        <dbReference type="SAM" id="MobiDB-lite"/>
    </source>
</evidence>
<gene>
    <name evidence="2" type="ORF">K227x_29100</name>
</gene>
<reference evidence="2 3" key="1">
    <citation type="submission" date="2019-02" db="EMBL/GenBank/DDBJ databases">
        <title>Deep-cultivation of Planctomycetes and their phenomic and genomic characterization uncovers novel biology.</title>
        <authorList>
            <person name="Wiegand S."/>
            <person name="Jogler M."/>
            <person name="Boedeker C."/>
            <person name="Pinto D."/>
            <person name="Vollmers J."/>
            <person name="Rivas-Marin E."/>
            <person name="Kohn T."/>
            <person name="Peeters S.H."/>
            <person name="Heuer A."/>
            <person name="Rast P."/>
            <person name="Oberbeckmann S."/>
            <person name="Bunk B."/>
            <person name="Jeske O."/>
            <person name="Meyerdierks A."/>
            <person name="Storesund J.E."/>
            <person name="Kallscheuer N."/>
            <person name="Luecker S."/>
            <person name="Lage O.M."/>
            <person name="Pohl T."/>
            <person name="Merkel B.J."/>
            <person name="Hornburger P."/>
            <person name="Mueller R.-W."/>
            <person name="Bruemmer F."/>
            <person name="Labrenz M."/>
            <person name="Spormann A.M."/>
            <person name="Op den Camp H."/>
            <person name="Overmann J."/>
            <person name="Amann R."/>
            <person name="Jetten M.S.M."/>
            <person name="Mascher T."/>
            <person name="Medema M.H."/>
            <person name="Devos D.P."/>
            <person name="Kaster A.-K."/>
            <person name="Ovreas L."/>
            <person name="Rohde M."/>
            <person name="Galperin M.Y."/>
            <person name="Jogler C."/>
        </authorList>
    </citation>
    <scope>NUCLEOTIDE SEQUENCE [LARGE SCALE GENOMIC DNA]</scope>
    <source>
        <strain evidence="2 3">K22_7</strain>
    </source>
</reference>
<name>A0A517NBY3_9BACT</name>
<dbReference type="EMBL" id="CP036525">
    <property type="protein sequence ID" value="QDT04518.1"/>
    <property type="molecule type" value="Genomic_DNA"/>
</dbReference>
<organism evidence="2 3">
    <name type="scientific">Rubripirellula lacrimiformis</name>
    <dbReference type="NCBI Taxonomy" id="1930273"/>
    <lineage>
        <taxon>Bacteria</taxon>
        <taxon>Pseudomonadati</taxon>
        <taxon>Planctomycetota</taxon>
        <taxon>Planctomycetia</taxon>
        <taxon>Pirellulales</taxon>
        <taxon>Pirellulaceae</taxon>
        <taxon>Rubripirellula</taxon>
    </lineage>
</organism>
<dbReference type="PROSITE" id="PS51257">
    <property type="entry name" value="PROKAR_LIPOPROTEIN"/>
    <property type="match status" value="1"/>
</dbReference>
<dbReference type="Proteomes" id="UP000318538">
    <property type="component" value="Chromosome"/>
</dbReference>
<evidence type="ECO:0000313" key="3">
    <source>
        <dbReference type="Proteomes" id="UP000318538"/>
    </source>
</evidence>
<dbReference type="Pfam" id="PF20360">
    <property type="entry name" value="DUF6655"/>
    <property type="match status" value="1"/>
</dbReference>
<feature type="region of interest" description="Disordered" evidence="1">
    <location>
        <begin position="280"/>
        <end position="320"/>
    </location>
</feature>
<sequence length="320" mass="33653">MRCWLVRAALYASGMIAISGGMIGCGTTKEYNATQQLVMSDAVDRSISSLDFRPLTGRKVYLDTSYLRQVKGEGFVNAEYVTSAMRQQIVGAGCLIQDASTDAEIIIEARIGTLGLDDHAVTFGIPENNVLSTAAGLVPGAPQVASLPEIALGRREAREAAVKVAAFAYDRETRAAVWQSGVRPANATARDTWVMGIGPFQGGSIRRQTKLAGSGLRFGEQSSTGSPGRFYDRPPVDYTAETRFQEGWPVFNDGGLSADMIGVSPEAAGDDSDVPQIATVSGEEAVDGEAKPAAADGGADASETKPAKPAGKNGGKRMVR</sequence>
<dbReference type="InterPro" id="IPR046596">
    <property type="entry name" value="DUF6655"/>
</dbReference>
<accession>A0A517NBY3</accession>
<proteinExistence type="predicted"/>
<keyword evidence="3" id="KW-1185">Reference proteome</keyword>
<dbReference type="KEGG" id="rlc:K227x_29100"/>
<dbReference type="AlphaFoldDB" id="A0A517NBY3"/>